<dbReference type="InterPro" id="IPR035914">
    <property type="entry name" value="Sperma_CUB_dom_sf"/>
</dbReference>
<evidence type="ECO:0000313" key="4">
    <source>
        <dbReference type="WBParaSite" id="PTRK_0000376600.1"/>
    </source>
</evidence>
<dbReference type="InterPro" id="IPR000742">
    <property type="entry name" value="EGF"/>
</dbReference>
<dbReference type="AlphaFoldDB" id="A0A0N4Z8Y4"/>
<keyword evidence="1" id="KW-1015">Disulfide bond</keyword>
<reference evidence="4" key="1">
    <citation type="submission" date="2017-02" db="UniProtKB">
        <authorList>
            <consortium name="WormBaseParasite"/>
        </authorList>
    </citation>
    <scope>IDENTIFICATION</scope>
</reference>
<dbReference type="Proteomes" id="UP000038045">
    <property type="component" value="Unplaced"/>
</dbReference>
<dbReference type="PROSITE" id="PS00022">
    <property type="entry name" value="EGF_1"/>
    <property type="match status" value="1"/>
</dbReference>
<dbReference type="WBParaSite" id="PTRK_0000376600.1">
    <property type="protein sequence ID" value="PTRK_0000376600.1"/>
    <property type="gene ID" value="PTRK_0000376600"/>
</dbReference>
<dbReference type="SUPFAM" id="SSF49854">
    <property type="entry name" value="Spermadhesin, CUB domain"/>
    <property type="match status" value="1"/>
</dbReference>
<evidence type="ECO:0000313" key="3">
    <source>
        <dbReference type="Proteomes" id="UP000038045"/>
    </source>
</evidence>
<dbReference type="Pfam" id="PF00431">
    <property type="entry name" value="CUB"/>
    <property type="match status" value="1"/>
</dbReference>
<sequence length="224" mass="26026">KPTIVVKNIDAYNSMLGQTESFTFTDYKLINLHHCKIECYNKMECRNGGYIAIKRCSQCICPRSYYGEKCQFFKPFFNKHCMTSSLTAKEHPQLLYEEGKKICNYHIKSESGTKILLILHESNTYNRTVCTSNYGLEIKYFEDKGLTGLCLCGLYKNIKITSEKNEVYLEYYGLNANHYFYLTYIKVCEDYSIKSKICQESSCFDIKPDVTEGIGDLVFRKPNN</sequence>
<proteinExistence type="predicted"/>
<organism evidence="3 4">
    <name type="scientific">Parastrongyloides trichosuri</name>
    <name type="common">Possum-specific nematode worm</name>
    <dbReference type="NCBI Taxonomy" id="131310"/>
    <lineage>
        <taxon>Eukaryota</taxon>
        <taxon>Metazoa</taxon>
        <taxon>Ecdysozoa</taxon>
        <taxon>Nematoda</taxon>
        <taxon>Chromadorea</taxon>
        <taxon>Rhabditida</taxon>
        <taxon>Tylenchina</taxon>
        <taxon>Panagrolaimomorpha</taxon>
        <taxon>Strongyloidoidea</taxon>
        <taxon>Strongyloididae</taxon>
        <taxon>Parastrongyloides</taxon>
    </lineage>
</organism>
<accession>A0A0N4Z8Y4</accession>
<evidence type="ECO:0000256" key="1">
    <source>
        <dbReference type="ARBA" id="ARBA00023157"/>
    </source>
</evidence>
<dbReference type="InterPro" id="IPR000859">
    <property type="entry name" value="CUB_dom"/>
</dbReference>
<name>A0A0N4Z8Y4_PARTI</name>
<keyword evidence="3" id="KW-1185">Reference proteome</keyword>
<evidence type="ECO:0000259" key="2">
    <source>
        <dbReference type="PROSITE" id="PS00022"/>
    </source>
</evidence>
<protein>
    <submittedName>
        <fullName evidence="4">CUB domain-containing protein</fullName>
    </submittedName>
</protein>
<feature type="domain" description="EGF-like" evidence="2">
    <location>
        <begin position="59"/>
        <end position="70"/>
    </location>
</feature>